<dbReference type="GeneID" id="66164044"/>
<evidence type="ECO:0000313" key="1">
    <source>
        <dbReference type="EMBL" id="BCU71014.1"/>
    </source>
</evidence>
<sequence>MLVFIDESGDTGISSKYFVVAGVVVRRENDILEKHRRAVNEAKVGAFHFKNDSGVIRNVFISWINKMDLKAVIYVIEKAGYVDRCRVIEKLVKVIEPKEKLILVIDSFINNKRLEATLRDKLEAKLAEYLYVPVCVKFLKNTPGLQVSDYFASASFQYYERRDESYFLLLKPKIVKTVEERENEITRNDMEK</sequence>
<proteinExistence type="predicted"/>
<evidence type="ECO:0000313" key="2">
    <source>
        <dbReference type="Proteomes" id="UP000825123"/>
    </source>
</evidence>
<dbReference type="Proteomes" id="UP000825123">
    <property type="component" value="Chromosome"/>
</dbReference>
<dbReference type="EMBL" id="AP024597">
    <property type="protein sequence ID" value="BCU71014.1"/>
    <property type="molecule type" value="Genomic_DNA"/>
</dbReference>
<keyword evidence="2" id="KW-1185">Reference proteome</keyword>
<evidence type="ECO:0008006" key="3">
    <source>
        <dbReference type="Google" id="ProtNLM"/>
    </source>
</evidence>
<reference evidence="1 2" key="1">
    <citation type="submission" date="2021-04" db="EMBL/GenBank/DDBJ databases">
        <title>Complete genome sequence of Stygiolobus sp. KN-1.</title>
        <authorList>
            <person name="Nakamura K."/>
            <person name="Sakai H."/>
            <person name="Kurosawa N."/>
        </authorList>
    </citation>
    <scope>NUCLEOTIDE SEQUENCE [LARGE SCALE GENOMIC DNA]</scope>
    <source>
        <strain evidence="1 2">KN-1</strain>
    </source>
</reference>
<dbReference type="Pfam" id="PF12686">
    <property type="entry name" value="DUF3800"/>
    <property type="match status" value="1"/>
</dbReference>
<name>A0A8D5U7Y4_9CREN</name>
<dbReference type="KEGG" id="csty:KN1_23110"/>
<protein>
    <recommendedName>
        <fullName evidence="3">DUF3800 domain-containing protein</fullName>
    </recommendedName>
</protein>
<dbReference type="InterPro" id="IPR024524">
    <property type="entry name" value="DUF3800"/>
</dbReference>
<organism evidence="1 2">
    <name type="scientific">Stygiolobus caldivivus</name>
    <dbReference type="NCBI Taxonomy" id="2824673"/>
    <lineage>
        <taxon>Archaea</taxon>
        <taxon>Thermoproteota</taxon>
        <taxon>Thermoprotei</taxon>
        <taxon>Sulfolobales</taxon>
        <taxon>Sulfolobaceae</taxon>
        <taxon>Stygiolobus</taxon>
    </lineage>
</organism>
<accession>A0A8D5U7Y4</accession>
<gene>
    <name evidence="1" type="ORF">KN1_23110</name>
</gene>
<dbReference type="AlphaFoldDB" id="A0A8D5U7Y4"/>
<dbReference type="RefSeq" id="WP_221287754.1">
    <property type="nucleotide sequence ID" value="NZ_AP024597.1"/>
</dbReference>